<dbReference type="GeneID" id="104748142"/>
<dbReference type="SUPFAM" id="SSF117281">
    <property type="entry name" value="Kelch motif"/>
    <property type="match status" value="1"/>
</dbReference>
<reference evidence="4" key="2">
    <citation type="submission" date="2025-08" db="UniProtKB">
        <authorList>
            <consortium name="RefSeq"/>
        </authorList>
    </citation>
    <scope>IDENTIFICATION</scope>
    <source>
        <tissue evidence="4">Leaf</tissue>
    </source>
</reference>
<reference evidence="3" key="1">
    <citation type="journal article" date="2014" name="Nat. Commun.">
        <title>The emerging biofuel crop Camelina sativa retains a highly undifferentiated hexaploid genome structure.</title>
        <authorList>
            <person name="Kagale S."/>
            <person name="Koh C."/>
            <person name="Nixon J."/>
            <person name="Bollina V."/>
            <person name="Clarke W.E."/>
            <person name="Tuteja R."/>
            <person name="Spillane C."/>
            <person name="Robinson S.J."/>
            <person name="Links M.G."/>
            <person name="Clarke C."/>
            <person name="Higgins E.E."/>
            <person name="Huebert T."/>
            <person name="Sharpe A.G."/>
            <person name="Parkin I.A."/>
        </authorList>
    </citation>
    <scope>NUCLEOTIDE SEQUENCE [LARGE SCALE GENOMIC DNA]</scope>
    <source>
        <strain evidence="3">cv. DH55</strain>
    </source>
</reference>
<dbReference type="Pfam" id="PF25210">
    <property type="entry name" value="Kelch_FKB95"/>
    <property type="match status" value="1"/>
</dbReference>
<dbReference type="PANTHER" id="PTHR24414">
    <property type="entry name" value="F-BOX/KELCH-REPEAT PROTEIN SKIP4"/>
    <property type="match status" value="1"/>
</dbReference>
<proteinExistence type="predicted"/>
<dbReference type="InterPro" id="IPR001810">
    <property type="entry name" value="F-box_dom"/>
</dbReference>
<feature type="region of interest" description="Disordered" evidence="1">
    <location>
        <begin position="1"/>
        <end position="20"/>
    </location>
</feature>
<dbReference type="Pfam" id="PF00646">
    <property type="entry name" value="F-box"/>
    <property type="match status" value="1"/>
</dbReference>
<accession>A0ABM0WAK4</accession>
<dbReference type="PANTHER" id="PTHR24414:SF184">
    <property type="entry name" value="GALACTOSE OXIDASE_KELCH REPEAT SUPERFAMILY PROTEIN"/>
    <property type="match status" value="1"/>
</dbReference>
<organism evidence="3 4">
    <name type="scientific">Camelina sativa</name>
    <name type="common">False flax</name>
    <name type="synonym">Myagrum sativum</name>
    <dbReference type="NCBI Taxonomy" id="90675"/>
    <lineage>
        <taxon>Eukaryota</taxon>
        <taxon>Viridiplantae</taxon>
        <taxon>Streptophyta</taxon>
        <taxon>Embryophyta</taxon>
        <taxon>Tracheophyta</taxon>
        <taxon>Spermatophyta</taxon>
        <taxon>Magnoliopsida</taxon>
        <taxon>eudicotyledons</taxon>
        <taxon>Gunneridae</taxon>
        <taxon>Pentapetalae</taxon>
        <taxon>rosids</taxon>
        <taxon>malvids</taxon>
        <taxon>Brassicales</taxon>
        <taxon>Brassicaceae</taxon>
        <taxon>Camelineae</taxon>
        <taxon>Camelina</taxon>
    </lineage>
</organism>
<dbReference type="InterPro" id="IPR015915">
    <property type="entry name" value="Kelch-typ_b-propeller"/>
</dbReference>
<keyword evidence="3" id="KW-1185">Reference proteome</keyword>
<dbReference type="SMART" id="SM00256">
    <property type="entry name" value="FBOX"/>
    <property type="match status" value="1"/>
</dbReference>
<evidence type="ECO:0000313" key="3">
    <source>
        <dbReference type="Proteomes" id="UP000694864"/>
    </source>
</evidence>
<dbReference type="Proteomes" id="UP000694864">
    <property type="component" value="Chromosome 15"/>
</dbReference>
<dbReference type="RefSeq" id="XP_010468127.2">
    <property type="nucleotide sequence ID" value="XM_010469825.2"/>
</dbReference>
<feature type="domain" description="F-box" evidence="2">
    <location>
        <begin position="32"/>
        <end position="72"/>
    </location>
</feature>
<dbReference type="InterPro" id="IPR057499">
    <property type="entry name" value="Kelch_FKB95"/>
</dbReference>
<dbReference type="SUPFAM" id="SSF81383">
    <property type="entry name" value="F-box domain"/>
    <property type="match status" value="1"/>
</dbReference>
<sequence>MSSPETKRKKKTTPPTITTKPSTPQWAIIPSLPDDLALSIVARVSRLYYPILSLVSKSFRSLVASPELYKVRSLLGTTESCLYACFKCSAGFCWFTLCRKPDHHQTLTNNEEKKKSSTTTSGYALASVPIPNSPCAEFASMVAVGSEIYDIGVAATREIQYRKASFSSVFILDCQSHTWRTAPSLPMELYTVSVGVIDGKIYATGLCADDDPNINIWKLKNSFSLFDPKTQAWDPQPFPCRPVGMFDRHSASIDGKVHVVAGKTMAAYDVKEAKWDIYSNQSMHYGMVSNSYCQIDNVVYSASPESFRWYDTEAARWRVLQGLVGLPKFPRDSVFRLANFGGKLAVMWETVYYYTQQKKIWCAEIVLERRSATCEILGKVEWFDHVLTLTAHAFDEFISIIAVTV</sequence>
<protein>
    <submittedName>
        <fullName evidence="4">F-box/kelch-repeat protein At5g51250-like</fullName>
    </submittedName>
</protein>
<dbReference type="CDD" id="cd22152">
    <property type="entry name" value="F-box_AtAFR-like"/>
    <property type="match status" value="1"/>
</dbReference>
<dbReference type="InterPro" id="IPR050354">
    <property type="entry name" value="F-box/kelch-repeat_ARATH"/>
</dbReference>
<name>A0ABM0WAK4_CAMSA</name>
<dbReference type="InterPro" id="IPR036047">
    <property type="entry name" value="F-box-like_dom_sf"/>
</dbReference>
<evidence type="ECO:0000256" key="1">
    <source>
        <dbReference type="SAM" id="MobiDB-lite"/>
    </source>
</evidence>
<gene>
    <name evidence="4" type="primary">LOC104748142</name>
</gene>
<dbReference type="Gene3D" id="2.120.10.80">
    <property type="entry name" value="Kelch-type beta propeller"/>
    <property type="match status" value="1"/>
</dbReference>
<evidence type="ECO:0000313" key="4">
    <source>
        <dbReference type="RefSeq" id="XP_010468127.2"/>
    </source>
</evidence>
<evidence type="ECO:0000259" key="2">
    <source>
        <dbReference type="SMART" id="SM00256"/>
    </source>
</evidence>